<comment type="subcellular location">
    <subcellularLocation>
        <location evidence="1 9">Membrane</location>
        <topology evidence="1 9">Single-pass type I membrane protein</topology>
    </subcellularLocation>
</comment>
<evidence type="ECO:0000259" key="12">
    <source>
        <dbReference type="SMART" id="SM00294"/>
    </source>
</evidence>
<feature type="region of interest" description="Disordered" evidence="10">
    <location>
        <begin position="317"/>
        <end position="341"/>
    </location>
</feature>
<comment type="similarity">
    <text evidence="2 9">Belongs to the syndecan proteoglycan family.</text>
</comment>
<accession>A0A8C0MDW5</accession>
<evidence type="ECO:0000256" key="3">
    <source>
        <dbReference type="ARBA" id="ARBA00022692"/>
    </source>
</evidence>
<keyword evidence="3 9" id="KW-0812">Transmembrane</keyword>
<keyword evidence="7 9" id="KW-0325">Glycoprotein</keyword>
<dbReference type="InterPro" id="IPR003585">
    <property type="entry name" value="Neurexin-like"/>
</dbReference>
<feature type="region of interest" description="Disordered" evidence="10">
    <location>
        <begin position="434"/>
        <end position="457"/>
    </location>
</feature>
<evidence type="ECO:0000256" key="1">
    <source>
        <dbReference type="ARBA" id="ARBA00004479"/>
    </source>
</evidence>
<evidence type="ECO:0000256" key="2">
    <source>
        <dbReference type="ARBA" id="ARBA00005343"/>
    </source>
</evidence>
<keyword evidence="8 9" id="KW-0357">Heparan sulfate</keyword>
<reference evidence="13" key="3">
    <citation type="submission" date="2025-05" db="UniProtKB">
        <authorList>
            <consortium name="Ensembl"/>
        </authorList>
    </citation>
    <scope>IDENTIFICATION</scope>
</reference>
<evidence type="ECO:0000313" key="14">
    <source>
        <dbReference type="Ensembl" id="ENSCAFP00040001837.1"/>
    </source>
</evidence>
<dbReference type="SMART" id="SM00294">
    <property type="entry name" value="4.1m"/>
    <property type="match status" value="1"/>
</dbReference>
<dbReference type="PANTHER" id="PTHR10915">
    <property type="entry name" value="SYNDECAN"/>
    <property type="match status" value="1"/>
</dbReference>
<evidence type="ECO:0000256" key="11">
    <source>
        <dbReference type="SAM" id="Phobius"/>
    </source>
</evidence>
<proteinExistence type="inferred from homology"/>
<keyword evidence="6 11" id="KW-0472">Membrane</keyword>
<dbReference type="PANTHER" id="PTHR10915:SF7">
    <property type="entry name" value="SYNDECAN-3"/>
    <property type="match status" value="1"/>
</dbReference>
<feature type="region of interest" description="Disordered" evidence="10">
    <location>
        <begin position="260"/>
        <end position="303"/>
    </location>
</feature>
<evidence type="ECO:0000256" key="4">
    <source>
        <dbReference type="ARBA" id="ARBA00022974"/>
    </source>
</evidence>
<feature type="compositionally biased region" description="Basic and acidic residues" evidence="10">
    <location>
        <begin position="448"/>
        <end position="457"/>
    </location>
</feature>
<evidence type="ECO:0000256" key="5">
    <source>
        <dbReference type="ARBA" id="ARBA00022989"/>
    </source>
</evidence>
<keyword evidence="4 9" id="KW-0654">Proteoglycan</keyword>
<dbReference type="AlphaFoldDB" id="A0A8C0MDW5"/>
<feature type="domain" description="Neurexin/syndecan/glycophorin C" evidence="12">
    <location>
        <begin position="423"/>
        <end position="441"/>
    </location>
</feature>
<dbReference type="Proteomes" id="UP000694542">
    <property type="component" value="Chromosome 2"/>
</dbReference>
<evidence type="ECO:0000256" key="10">
    <source>
        <dbReference type="SAM" id="MobiDB-lite"/>
    </source>
</evidence>
<protein>
    <recommendedName>
        <fullName evidence="9">Syndecan</fullName>
    </recommendedName>
</protein>
<keyword evidence="5 11" id="KW-1133">Transmembrane helix</keyword>
<dbReference type="GO" id="GO:0016020">
    <property type="term" value="C:membrane"/>
    <property type="evidence" value="ECO:0007669"/>
    <property type="project" value="UniProtKB-SubCell"/>
</dbReference>
<dbReference type="Ensembl" id="ENSCAFT00030009065.1">
    <property type="protein sequence ID" value="ENSCAFP00030007951.1"/>
    <property type="gene ID" value="ENSCAFG00030004921.1"/>
</dbReference>
<evidence type="ECO:0000313" key="15">
    <source>
        <dbReference type="Proteomes" id="UP000694429"/>
    </source>
</evidence>
<gene>
    <name evidence="13" type="primary">SDC3</name>
</gene>
<evidence type="ECO:0000313" key="13">
    <source>
        <dbReference type="Ensembl" id="ENSCAFP00030007951.1"/>
    </source>
</evidence>
<evidence type="ECO:0000256" key="7">
    <source>
        <dbReference type="ARBA" id="ARBA00023180"/>
    </source>
</evidence>
<evidence type="ECO:0000256" key="8">
    <source>
        <dbReference type="ARBA" id="ARBA00023207"/>
    </source>
</evidence>
<feature type="region of interest" description="Disordered" evidence="10">
    <location>
        <begin position="139"/>
        <end position="162"/>
    </location>
</feature>
<dbReference type="InterPro" id="IPR001050">
    <property type="entry name" value="Syndecan"/>
</dbReference>
<reference evidence="14" key="1">
    <citation type="submission" date="2018-10" db="EMBL/GenBank/DDBJ databases">
        <title>De novo assembly of a Great Dane genome.</title>
        <authorList>
            <person name="Kidd J.M."/>
            <person name="Pendleton A.L."/>
            <person name="Shen F."/>
            <person name="Emery S."/>
        </authorList>
    </citation>
    <scope>NUCLEOTIDE SEQUENCE [LARGE SCALE GENOMIC DNA]</scope>
    <source>
        <strain evidence="14">Great Dane</strain>
    </source>
</reference>
<reference evidence="13" key="2">
    <citation type="submission" date="2019-03" db="EMBL/GenBank/DDBJ databases">
        <authorList>
            <person name="Warren W.C."/>
            <person name="Johnson G.S."/>
        </authorList>
    </citation>
    <scope>NUCLEOTIDE SEQUENCE [LARGE SCALE GENOMIC DNA]</scope>
    <source>
        <strain evidence="13">Basenji</strain>
    </source>
</reference>
<feature type="compositionally biased region" description="Low complexity" evidence="10">
    <location>
        <begin position="290"/>
        <end position="301"/>
    </location>
</feature>
<dbReference type="InterPro" id="IPR030479">
    <property type="entry name" value="Syndecan_CS"/>
</dbReference>
<dbReference type="Pfam" id="PF01034">
    <property type="entry name" value="Syndecan"/>
    <property type="match status" value="1"/>
</dbReference>
<dbReference type="Ensembl" id="ENSCAFT00040002155.1">
    <property type="protein sequence ID" value="ENSCAFP00040001837.1"/>
    <property type="gene ID" value="ENSCAFG00040001156.1"/>
</dbReference>
<feature type="transmembrane region" description="Helical" evidence="11">
    <location>
        <begin position="400"/>
        <end position="424"/>
    </location>
</feature>
<dbReference type="InterPro" id="IPR027789">
    <property type="entry name" value="Syndecan/Neurexin_dom"/>
</dbReference>
<name>A0A8C0MDW5_CANLF</name>
<evidence type="ECO:0000256" key="6">
    <source>
        <dbReference type="ARBA" id="ARBA00023136"/>
    </source>
</evidence>
<comment type="function">
    <text evidence="9">Cell surface proteoglycan.</text>
</comment>
<dbReference type="Proteomes" id="UP000694429">
    <property type="component" value="Chromosome 2"/>
</dbReference>
<dbReference type="PROSITE" id="PS00964">
    <property type="entry name" value="SYNDECAN"/>
    <property type="match status" value="1"/>
</dbReference>
<feature type="region of interest" description="Disordered" evidence="10">
    <location>
        <begin position="353"/>
        <end position="382"/>
    </location>
</feature>
<organism evidence="13 15">
    <name type="scientific">Canis lupus familiaris</name>
    <name type="common">Dog</name>
    <name type="synonym">Canis familiaris</name>
    <dbReference type="NCBI Taxonomy" id="9615"/>
    <lineage>
        <taxon>Eukaryota</taxon>
        <taxon>Metazoa</taxon>
        <taxon>Chordata</taxon>
        <taxon>Craniata</taxon>
        <taxon>Vertebrata</taxon>
        <taxon>Euteleostomi</taxon>
        <taxon>Mammalia</taxon>
        <taxon>Eutheria</taxon>
        <taxon>Laurasiatheria</taxon>
        <taxon>Carnivora</taxon>
        <taxon>Caniformia</taxon>
        <taxon>Canidae</taxon>
        <taxon>Canis</taxon>
    </lineage>
</organism>
<evidence type="ECO:0000256" key="9">
    <source>
        <dbReference type="RuleBase" id="RU000649"/>
    </source>
</evidence>
<sequence length="457" mass="47345">MCQKAQAGWSGTIREDFLEEVLSLEVLARQRGLREHSPATSQLATFGQAVPASFLLPRPGKIVQMRMGAAPSLDGHCLPGALTPLTIPQLPSSLLSPAPPDFEQESGIETAMRFSPDVAMAVSTTAAVLPTVDIQPVGTPFEELPSEHPTPEPATSPPVVTEVPEEPSQRATTISTPTAPTAATTAGALTVATVPATVATAVPSIPAAPPSTATTSVIRTTGVRRLLPLPLTTAATARATTPAAPSPPTTVAVLDTEAPTPRMVSTATSRPRALPRPATTQEPDLPEKSTLPLGTTAPGPTEVAQTPTLESVLTTIRDEPEVPVSGGPSGDFELPEEETTQPDTANEVVAVGGAAAKPSPPPGTLPKGARPGPGLLDNAIDSGSSAAQLPQKSILERKEVLVAVIVGGVVGALFAAFLVTLLIYRMKKKDEGSYTLEEPKQASVTYQKPDKQEEFYA</sequence>